<keyword evidence="3" id="KW-1133">Transmembrane helix</keyword>
<evidence type="ECO:0000313" key="6">
    <source>
        <dbReference type="WBParaSite" id="NBR_0001672901-mRNA-1"/>
    </source>
</evidence>
<proteinExistence type="predicted"/>
<accession>A0A0N4YII8</accession>
<dbReference type="Proteomes" id="UP000271162">
    <property type="component" value="Unassembled WGS sequence"/>
</dbReference>
<evidence type="ECO:0000313" key="4">
    <source>
        <dbReference type="EMBL" id="VDL80325.1"/>
    </source>
</evidence>
<dbReference type="EMBL" id="UYSL01022366">
    <property type="protein sequence ID" value="VDL80325.1"/>
    <property type="molecule type" value="Genomic_DNA"/>
</dbReference>
<dbReference type="WBParaSite" id="NBR_0001672901-mRNA-1">
    <property type="protein sequence ID" value="NBR_0001672901-mRNA-1"/>
    <property type="gene ID" value="NBR_0001672901"/>
</dbReference>
<dbReference type="AlphaFoldDB" id="A0A0N4YII8"/>
<keyword evidence="1" id="KW-0677">Repeat</keyword>
<gene>
    <name evidence="4" type="ORF">NBR_LOCUS16730</name>
</gene>
<evidence type="ECO:0000313" key="5">
    <source>
        <dbReference type="Proteomes" id="UP000271162"/>
    </source>
</evidence>
<keyword evidence="3" id="KW-0472">Membrane</keyword>
<dbReference type="Gene3D" id="1.20.5.320">
    <property type="entry name" value="6-Phosphogluconate Dehydrogenase, domain 3"/>
    <property type="match status" value="1"/>
</dbReference>
<feature type="compositionally biased region" description="Low complexity" evidence="2">
    <location>
        <begin position="169"/>
        <end position="184"/>
    </location>
</feature>
<reference evidence="4 5" key="2">
    <citation type="submission" date="2018-11" db="EMBL/GenBank/DDBJ databases">
        <authorList>
            <consortium name="Pathogen Informatics"/>
        </authorList>
    </citation>
    <scope>NUCLEOTIDE SEQUENCE [LARGE SCALE GENOMIC DNA]</scope>
</reference>
<keyword evidence="5" id="KW-1185">Reference proteome</keyword>
<dbReference type="Pfam" id="PF01391">
    <property type="entry name" value="Collagen"/>
    <property type="match status" value="1"/>
</dbReference>
<reference evidence="6" key="1">
    <citation type="submission" date="2017-02" db="UniProtKB">
        <authorList>
            <consortium name="WormBaseParasite"/>
        </authorList>
    </citation>
    <scope>IDENTIFICATION</scope>
</reference>
<feature type="transmembrane region" description="Helical" evidence="3">
    <location>
        <begin position="12"/>
        <end position="34"/>
    </location>
</feature>
<organism evidence="6">
    <name type="scientific">Nippostrongylus brasiliensis</name>
    <name type="common">Rat hookworm</name>
    <dbReference type="NCBI Taxonomy" id="27835"/>
    <lineage>
        <taxon>Eukaryota</taxon>
        <taxon>Metazoa</taxon>
        <taxon>Ecdysozoa</taxon>
        <taxon>Nematoda</taxon>
        <taxon>Chromadorea</taxon>
        <taxon>Rhabditida</taxon>
        <taxon>Rhabditina</taxon>
        <taxon>Rhabditomorpha</taxon>
        <taxon>Strongyloidea</taxon>
        <taxon>Heligmosomidae</taxon>
        <taxon>Nippostrongylus</taxon>
    </lineage>
</organism>
<dbReference type="InterPro" id="IPR008160">
    <property type="entry name" value="Collagen"/>
</dbReference>
<feature type="region of interest" description="Disordered" evidence="2">
    <location>
        <begin position="135"/>
        <end position="186"/>
    </location>
</feature>
<dbReference type="PANTHER" id="PTHR24637:SF421">
    <property type="entry name" value="CUTICLE COLLAGEN DPY-2"/>
    <property type="match status" value="1"/>
</dbReference>
<evidence type="ECO:0000256" key="1">
    <source>
        <dbReference type="ARBA" id="ARBA00022737"/>
    </source>
</evidence>
<feature type="compositionally biased region" description="Pro residues" evidence="2">
    <location>
        <begin position="139"/>
        <end position="151"/>
    </location>
</feature>
<name>A0A0N4YII8_NIPBR</name>
<sequence>MLTSTTKPLYFAISTAGVICLGAVLSFVCLLLDIDKFRGDFLRSSDEYRELSSRVWGDIVREVDTSVRERRSNGVHHQKVLPVVSDFECPTGPAGLPGNRGEPGEDAPPGVPGQKGADGMRIAVVHQYSNQCVACPQGPRGPPGPNGPPGHPGREGVNGYRGRQGAMGRPGATGLPGPAGAPGPRGEDAVDGLPGAPGAVGPDALYCPCPKREQIVVDASIRNQELERLIRRRNSERYH</sequence>
<feature type="region of interest" description="Disordered" evidence="2">
    <location>
        <begin position="88"/>
        <end position="117"/>
    </location>
</feature>
<evidence type="ECO:0000256" key="3">
    <source>
        <dbReference type="SAM" id="Phobius"/>
    </source>
</evidence>
<evidence type="ECO:0000256" key="2">
    <source>
        <dbReference type="SAM" id="MobiDB-lite"/>
    </source>
</evidence>
<dbReference type="STRING" id="27835.A0A0N4YII8"/>
<protein>
    <submittedName>
        <fullName evidence="6">Col_cuticle_N domain-containing protein</fullName>
    </submittedName>
</protein>
<keyword evidence="3" id="KW-0812">Transmembrane</keyword>
<dbReference type="PANTHER" id="PTHR24637">
    <property type="entry name" value="COLLAGEN"/>
    <property type="match status" value="1"/>
</dbReference>